<dbReference type="SUPFAM" id="SSF74650">
    <property type="entry name" value="Galactose mutarotase-like"/>
    <property type="match status" value="1"/>
</dbReference>
<evidence type="ECO:0000256" key="3">
    <source>
        <dbReference type="ARBA" id="ARBA00022837"/>
    </source>
</evidence>
<evidence type="ECO:0000313" key="4">
    <source>
        <dbReference type="EMBL" id="MFD0992073.1"/>
    </source>
</evidence>
<dbReference type="RefSeq" id="WP_386104993.1">
    <property type="nucleotide sequence ID" value="NZ_JBHTJR010000017.1"/>
</dbReference>
<comment type="cofactor">
    <cofactor evidence="1">
        <name>Ca(2+)</name>
        <dbReference type="ChEBI" id="CHEBI:29108"/>
    </cofactor>
</comment>
<dbReference type="Proteomes" id="UP001597062">
    <property type="component" value="Unassembled WGS sequence"/>
</dbReference>
<gene>
    <name evidence="4" type="ORF">ACFQ1U_02555</name>
</gene>
<comment type="subunit">
    <text evidence="2">Monomer.</text>
</comment>
<evidence type="ECO:0000313" key="5">
    <source>
        <dbReference type="Proteomes" id="UP001597062"/>
    </source>
</evidence>
<sequence length="265" mass="30329">MKEILQITSEDNTLVVKIEKGELISLVKNNLEYIHQKGAPGWRNSDTEMFPIIGPTASNNFVVETPKGNCIQDQHGLLRELNYTVVNQTTATVSYKKEYITNTKIKNSKYPNKSPEPYVFWPYDFSFIKKYEIKNDTLVISFSIESEINMPFMLGYHPAFLLSGNKKETIVSKNESISIDTILKQGSIAYPVKNSDTICLEKEDGNIVKIKTTGFDNFMLWTEVNNMICIEPITKYPYNNNKKLLPEMFTTSKGKAYFEVVINTK</sequence>
<dbReference type="InterPro" id="IPR008183">
    <property type="entry name" value="Aldose_1/G6P_1-epimerase"/>
</dbReference>
<keyword evidence="3" id="KW-0106">Calcium</keyword>
<name>A0ABW3JR73_9FLAO</name>
<organism evidence="4 5">
    <name type="scientific">Tenacibaculum geojense</name>
    <dbReference type="NCBI Taxonomy" id="915352"/>
    <lineage>
        <taxon>Bacteria</taxon>
        <taxon>Pseudomonadati</taxon>
        <taxon>Bacteroidota</taxon>
        <taxon>Flavobacteriia</taxon>
        <taxon>Flavobacteriales</taxon>
        <taxon>Flavobacteriaceae</taxon>
        <taxon>Tenacibaculum</taxon>
    </lineage>
</organism>
<dbReference type="Gene3D" id="2.70.98.10">
    <property type="match status" value="1"/>
</dbReference>
<accession>A0ABW3JR73</accession>
<reference evidence="5" key="1">
    <citation type="journal article" date="2019" name="Int. J. Syst. Evol. Microbiol.">
        <title>The Global Catalogue of Microorganisms (GCM) 10K type strain sequencing project: providing services to taxonomists for standard genome sequencing and annotation.</title>
        <authorList>
            <consortium name="The Broad Institute Genomics Platform"/>
            <consortium name="The Broad Institute Genome Sequencing Center for Infectious Disease"/>
            <person name="Wu L."/>
            <person name="Ma J."/>
        </authorList>
    </citation>
    <scope>NUCLEOTIDE SEQUENCE [LARGE SCALE GENOMIC DNA]</scope>
    <source>
        <strain evidence="5">CCUG 60527</strain>
    </source>
</reference>
<evidence type="ECO:0000256" key="2">
    <source>
        <dbReference type="ARBA" id="ARBA00011245"/>
    </source>
</evidence>
<proteinExistence type="predicted"/>
<protein>
    <submittedName>
        <fullName evidence="4">Aldose 1-epimerase</fullName>
    </submittedName>
</protein>
<keyword evidence="5" id="KW-1185">Reference proteome</keyword>
<dbReference type="InterPro" id="IPR014718">
    <property type="entry name" value="GH-type_carb-bd"/>
</dbReference>
<dbReference type="CDD" id="cd01081">
    <property type="entry name" value="Aldose_epim"/>
    <property type="match status" value="1"/>
</dbReference>
<evidence type="ECO:0000256" key="1">
    <source>
        <dbReference type="ARBA" id="ARBA00001913"/>
    </source>
</evidence>
<dbReference type="Pfam" id="PF01263">
    <property type="entry name" value="Aldose_epim"/>
    <property type="match status" value="1"/>
</dbReference>
<dbReference type="InterPro" id="IPR011013">
    <property type="entry name" value="Gal_mutarotase_sf_dom"/>
</dbReference>
<dbReference type="EMBL" id="JBHTJR010000017">
    <property type="protein sequence ID" value="MFD0992073.1"/>
    <property type="molecule type" value="Genomic_DNA"/>
</dbReference>
<comment type="caution">
    <text evidence="4">The sequence shown here is derived from an EMBL/GenBank/DDBJ whole genome shotgun (WGS) entry which is preliminary data.</text>
</comment>